<dbReference type="Pfam" id="PF17287">
    <property type="entry name" value="POTRA_3"/>
    <property type="match status" value="1"/>
</dbReference>
<dbReference type="InterPro" id="IPR051544">
    <property type="entry name" value="TPS_OM_transporter"/>
</dbReference>
<feature type="domain" description="Polypeptide-transport-associated ShlB-type" evidence="7">
    <location>
        <begin position="76"/>
        <end position="151"/>
    </location>
</feature>
<keyword evidence="5" id="KW-0732">Signal</keyword>
<dbReference type="InterPro" id="IPR035251">
    <property type="entry name" value="ShlB_POTRA"/>
</dbReference>
<gene>
    <name evidence="10" type="ORF">AUN14_02595</name>
    <name evidence="9" type="ORF">FZI19_08695</name>
</gene>
<keyword evidence="1" id="KW-0472">Membrane</keyword>
<feature type="signal peptide" evidence="5">
    <location>
        <begin position="1"/>
        <end position="25"/>
    </location>
</feature>
<keyword evidence="2" id="KW-0812">Transmembrane</keyword>
<evidence type="ECO:0000256" key="3">
    <source>
        <dbReference type="ARBA" id="ARBA00023237"/>
    </source>
</evidence>
<evidence type="ECO:0000259" key="6">
    <source>
        <dbReference type="Pfam" id="PF03865"/>
    </source>
</evidence>
<evidence type="ECO:0000256" key="2">
    <source>
        <dbReference type="ARBA" id="ARBA00022692"/>
    </source>
</evidence>
<dbReference type="InterPro" id="IPR013686">
    <property type="entry name" value="Polypept-transport_assoc_ShlB"/>
</dbReference>
<feature type="domain" description="ShlB POTRA" evidence="8">
    <location>
        <begin position="153"/>
        <end position="206"/>
    </location>
</feature>
<dbReference type="Pfam" id="PF03865">
    <property type="entry name" value="ShlB"/>
    <property type="match status" value="1"/>
</dbReference>
<organism evidence="10 11">
    <name type="scientific">Cronobacter muytjensii</name>
    <dbReference type="NCBI Taxonomy" id="413501"/>
    <lineage>
        <taxon>Bacteria</taxon>
        <taxon>Pseudomonadati</taxon>
        <taxon>Pseudomonadota</taxon>
        <taxon>Gammaproteobacteria</taxon>
        <taxon>Enterobacterales</taxon>
        <taxon>Enterobacteriaceae</taxon>
        <taxon>Cronobacter</taxon>
    </lineage>
</organism>
<proteinExistence type="predicted"/>
<dbReference type="PANTHER" id="PTHR34597:SF3">
    <property type="entry name" value="OUTER MEMBRANE TRANSPORTER CDIB"/>
    <property type="match status" value="1"/>
</dbReference>
<evidence type="ECO:0000256" key="1">
    <source>
        <dbReference type="ARBA" id="ARBA00022452"/>
    </source>
</evidence>
<dbReference type="AlphaFoldDB" id="A0A2T7AYB2"/>
<dbReference type="EMBL" id="MSAE01000003">
    <property type="protein sequence ID" value="PUX17578.1"/>
    <property type="molecule type" value="Genomic_DNA"/>
</dbReference>
<dbReference type="RefSeq" id="WP_075192309.1">
    <property type="nucleotide sequence ID" value="NZ_JADKNN010000042.1"/>
</dbReference>
<evidence type="ECO:0000259" key="7">
    <source>
        <dbReference type="Pfam" id="PF08479"/>
    </source>
</evidence>
<evidence type="ECO:0000313" key="9">
    <source>
        <dbReference type="EMBL" id="KAB0882143.1"/>
    </source>
</evidence>
<evidence type="ECO:0000313" key="12">
    <source>
        <dbReference type="Proteomes" id="UP000469927"/>
    </source>
</evidence>
<dbReference type="Pfam" id="PF08479">
    <property type="entry name" value="POTRA_2"/>
    <property type="match status" value="1"/>
</dbReference>
<dbReference type="InterPro" id="IPR005565">
    <property type="entry name" value="Hemolysn_activator_HlyB_C"/>
</dbReference>
<name>A0A2T7AYB2_9ENTR</name>
<dbReference type="Proteomes" id="UP000244378">
    <property type="component" value="Unassembled WGS sequence"/>
</dbReference>
<reference evidence="10 11" key="1">
    <citation type="submission" date="2016-12" db="EMBL/GenBank/DDBJ databases">
        <title>Analysis of the Molecular Diversity Among Cronobacter Species Isolated from Filth Flies Using a Pan Genomic DNA Microarray.</title>
        <authorList>
            <person name="Pava-Ripoll M."/>
            <person name="Tall B."/>
            <person name="Farber J."/>
            <person name="Fanning S."/>
            <person name="Lehner A."/>
            <person name="Stephan R."/>
            <person name="Pagotto F."/>
            <person name="Iverson C."/>
            <person name="Ziobro G."/>
            <person name="Miller A."/>
            <person name="Pearson R."/>
            <person name="Yan Q."/>
            <person name="Kim M."/>
            <person name="Jeong S."/>
            <person name="Park J."/>
            <person name="Jun S."/>
            <person name="Choi H."/>
            <person name="Chung T."/>
            <person name="Yoo Y."/>
            <person name="Park E."/>
            <person name="Hwang S."/>
            <person name="Lee B."/>
            <person name="Sathyamoorthy V."/>
            <person name="Carter L."/>
            <person name="Mammel M."/>
            <person name="Jackson S."/>
            <person name="Kothary M."/>
            <person name="Patel I."/>
            <person name="Grim C."/>
            <person name="Gopinath G."/>
            <person name="Gangiredla J."/>
            <person name="Chase H."/>
        </authorList>
    </citation>
    <scope>NUCLEOTIDE SEQUENCE [LARGE SCALE GENOMIC DNA]</scope>
    <source>
        <strain evidence="10 11">MOD1-Md1s</strain>
    </source>
</reference>
<keyword evidence="3" id="KW-0998">Cell outer membrane</keyword>
<keyword evidence="1" id="KW-1134">Transmembrane beta strand</keyword>
<feature type="region of interest" description="Disordered" evidence="4">
    <location>
        <begin position="35"/>
        <end position="54"/>
    </location>
</feature>
<dbReference type="PIRSF" id="PIRSF029745">
    <property type="entry name" value="FhaC"/>
    <property type="match status" value="1"/>
</dbReference>
<evidence type="ECO:0000256" key="4">
    <source>
        <dbReference type="SAM" id="MobiDB-lite"/>
    </source>
</evidence>
<sequence>MSVRRSSVCIAIISVLAGVHSPAYAEVMANQQALNQQQQNEARHDSLATESKSLLSGSKDEHKAGLNLPDENPCYPINNILFENKNAVAHWMTFRDIVLSVKGKCIGINGLKALRNAVQNRLIEHGYITTRVLIPAQDLKSGTLTFHILPGTISDIVFKDDAGKYIHAINNFPEKKGDVLDLRGLEQGLENLHRTPGSNASIHLLPGTQPGETRVEVTRTQPKHWRLGAWADDAGSKYTGRYQSGLAFYLDNLTSLNDMFYAAYGGGLKNQDGRRSDNVSAFYSVPWGYWLLELYGSKYRYTQTIHDGAFSYLYSGIEKYRSAQLSRVIYRSNSQKTTLALKAFRRDSTYLLNDVEIEVQRRKTSNWKLSLEHLAYLSFGQIKARLGYQKAAHWFNEQADAEEEVGNADAQARILTLGVDGSFPFRAGNLSMSYEPHFMSQTSPDRLTQPDKFTIGNRWTVRGFDGETTLYADKGWYLRNDINLNLPQWGVQPYMGVDYGEVKGSKNDYWSGKRIAGAVLGVRGVKGKFGYDLFAGAPLLKPDNMHTSPFTLGFAMQWQY</sequence>
<dbReference type="Gene3D" id="2.40.160.50">
    <property type="entry name" value="membrane protein fhac: a member of the omp85/tpsb transporter family"/>
    <property type="match status" value="1"/>
</dbReference>
<dbReference type="Proteomes" id="UP000469927">
    <property type="component" value="Unassembled WGS sequence"/>
</dbReference>
<dbReference type="PANTHER" id="PTHR34597">
    <property type="entry name" value="SLR1661 PROTEIN"/>
    <property type="match status" value="1"/>
</dbReference>
<dbReference type="GO" id="GO:0008320">
    <property type="term" value="F:protein transmembrane transporter activity"/>
    <property type="evidence" value="ECO:0007669"/>
    <property type="project" value="TreeGrafter"/>
</dbReference>
<feature type="chain" id="PRO_5015785423" evidence="5">
    <location>
        <begin position="26"/>
        <end position="560"/>
    </location>
</feature>
<evidence type="ECO:0000313" key="10">
    <source>
        <dbReference type="EMBL" id="PUX17578.1"/>
    </source>
</evidence>
<protein>
    <submittedName>
        <fullName evidence="10">ShlB/FhaC/HecB family hemolysin secretion/activation protein</fullName>
    </submittedName>
</protein>
<evidence type="ECO:0000313" key="11">
    <source>
        <dbReference type="Proteomes" id="UP000244378"/>
    </source>
</evidence>
<dbReference type="GO" id="GO:0098046">
    <property type="term" value="C:type V protein secretion system complex"/>
    <property type="evidence" value="ECO:0007669"/>
    <property type="project" value="TreeGrafter"/>
</dbReference>
<dbReference type="OrthoDB" id="290122at2"/>
<dbReference type="GO" id="GO:0046819">
    <property type="term" value="P:protein secretion by the type V secretion system"/>
    <property type="evidence" value="ECO:0007669"/>
    <property type="project" value="TreeGrafter"/>
</dbReference>
<reference evidence="9 12" key="2">
    <citation type="submission" date="2019-08" db="EMBL/GenBank/DDBJ databases">
        <title>Prevalence, distribution, and phylogeny of type two toxin-antitoxin genes possessed by Cronobacter species where C. sakazakii homologs follow sequence type lineages.</title>
        <authorList>
            <person name="Finkelstein S."/>
            <person name="Negrete F."/>
            <person name="Jang H."/>
            <person name="Gopinath G.R."/>
            <person name="Tall B.D."/>
        </authorList>
    </citation>
    <scope>NUCLEOTIDE SEQUENCE [LARGE SCALE GENOMIC DNA]</scope>
    <source>
        <strain evidence="9 12">MOD1_GK1257</strain>
    </source>
</reference>
<dbReference type="EMBL" id="WAGD01000021">
    <property type="protein sequence ID" value="KAB0882143.1"/>
    <property type="molecule type" value="Genomic_DNA"/>
</dbReference>
<comment type="caution">
    <text evidence="10">The sequence shown here is derived from an EMBL/GenBank/DDBJ whole genome shotgun (WGS) entry which is preliminary data.</text>
</comment>
<feature type="domain" description="Haemolysin activator HlyB C-terminal" evidence="6">
    <location>
        <begin position="211"/>
        <end position="524"/>
    </location>
</feature>
<dbReference type="Gene3D" id="3.10.20.310">
    <property type="entry name" value="membrane protein fhac"/>
    <property type="match status" value="1"/>
</dbReference>
<evidence type="ECO:0000256" key="5">
    <source>
        <dbReference type="SAM" id="SignalP"/>
    </source>
</evidence>
<accession>A0A2T7AYB2</accession>
<dbReference type="InterPro" id="IPR027282">
    <property type="entry name" value="TPS"/>
</dbReference>
<keyword evidence="12" id="KW-1185">Reference proteome</keyword>
<evidence type="ECO:0000259" key="8">
    <source>
        <dbReference type="Pfam" id="PF17287"/>
    </source>
</evidence>